<dbReference type="AlphaFoldDB" id="A0A7C8IDV0"/>
<proteinExistence type="predicted"/>
<protein>
    <submittedName>
        <fullName evidence="2">Uncharacterized protein</fullName>
    </submittedName>
</protein>
<evidence type="ECO:0000313" key="2">
    <source>
        <dbReference type="EMBL" id="KAF2871650.1"/>
    </source>
</evidence>
<dbReference type="OrthoDB" id="3778648at2759"/>
<sequence length="214" mass="23416">MVERESLGHAALEMLEKTRATFSMQLSEENLRIHNARPSKDDGEFQINLIQEERARVLELEMFRGRGGSVGELDTNVVDEQRASEALKLYSSHLPSAESPMDRFTTMGPTQDPQPWMAQEVMDEAGIGYGDLETLHLRKLVSELAASGLCPGPSQKASMGSLLSSSDTLPVAQAHEIPGTGTEGARVRERTGLRGHNRGRGRGAEMPRSCSVDK</sequence>
<accession>A0A7C8IDV0</accession>
<dbReference type="Proteomes" id="UP000481861">
    <property type="component" value="Unassembled WGS sequence"/>
</dbReference>
<gene>
    <name evidence="2" type="ORF">BDV95DRAFT_594723</name>
</gene>
<comment type="caution">
    <text evidence="2">The sequence shown here is derived from an EMBL/GenBank/DDBJ whole genome shotgun (WGS) entry which is preliminary data.</text>
</comment>
<feature type="region of interest" description="Disordered" evidence="1">
    <location>
        <begin position="175"/>
        <end position="214"/>
    </location>
</feature>
<organism evidence="2 3">
    <name type="scientific">Massariosphaeria phaeospora</name>
    <dbReference type="NCBI Taxonomy" id="100035"/>
    <lineage>
        <taxon>Eukaryota</taxon>
        <taxon>Fungi</taxon>
        <taxon>Dikarya</taxon>
        <taxon>Ascomycota</taxon>
        <taxon>Pezizomycotina</taxon>
        <taxon>Dothideomycetes</taxon>
        <taxon>Pleosporomycetidae</taxon>
        <taxon>Pleosporales</taxon>
        <taxon>Pleosporales incertae sedis</taxon>
        <taxon>Massariosphaeria</taxon>
    </lineage>
</organism>
<evidence type="ECO:0000256" key="1">
    <source>
        <dbReference type="SAM" id="MobiDB-lite"/>
    </source>
</evidence>
<reference evidence="2 3" key="1">
    <citation type="submission" date="2020-01" db="EMBL/GenBank/DDBJ databases">
        <authorList>
            <consortium name="DOE Joint Genome Institute"/>
            <person name="Haridas S."/>
            <person name="Albert R."/>
            <person name="Binder M."/>
            <person name="Bloem J."/>
            <person name="Labutti K."/>
            <person name="Salamov A."/>
            <person name="Andreopoulos B."/>
            <person name="Baker S.E."/>
            <person name="Barry K."/>
            <person name="Bills G."/>
            <person name="Bluhm B.H."/>
            <person name="Cannon C."/>
            <person name="Castanera R."/>
            <person name="Culley D.E."/>
            <person name="Daum C."/>
            <person name="Ezra D."/>
            <person name="Gonzalez J.B."/>
            <person name="Henrissat B."/>
            <person name="Kuo A."/>
            <person name="Liang C."/>
            <person name="Lipzen A."/>
            <person name="Lutzoni F."/>
            <person name="Magnuson J."/>
            <person name="Mondo S."/>
            <person name="Nolan M."/>
            <person name="Ohm R."/>
            <person name="Pangilinan J."/>
            <person name="Park H.-J.H."/>
            <person name="Ramirez L."/>
            <person name="Alfaro M."/>
            <person name="Sun H."/>
            <person name="Tritt A."/>
            <person name="Yoshinaga Y."/>
            <person name="Zwiers L.-H.L."/>
            <person name="Turgeon B.G."/>
            <person name="Goodwin S.B."/>
            <person name="Spatafora J.W."/>
            <person name="Crous P.W."/>
            <person name="Grigoriev I.V."/>
        </authorList>
    </citation>
    <scope>NUCLEOTIDE SEQUENCE [LARGE SCALE GENOMIC DNA]</scope>
    <source>
        <strain evidence="2 3">CBS 611.86</strain>
    </source>
</reference>
<evidence type="ECO:0000313" key="3">
    <source>
        <dbReference type="Proteomes" id="UP000481861"/>
    </source>
</evidence>
<keyword evidence="3" id="KW-1185">Reference proteome</keyword>
<dbReference type="EMBL" id="JAADJZ010000011">
    <property type="protein sequence ID" value="KAF2871650.1"/>
    <property type="molecule type" value="Genomic_DNA"/>
</dbReference>
<name>A0A7C8IDV0_9PLEO</name>